<gene>
    <name evidence="3" type="ORF">QE152_g24891</name>
</gene>
<dbReference type="Pfam" id="PF13843">
    <property type="entry name" value="DDE_Tnp_1_7"/>
    <property type="match status" value="1"/>
</dbReference>
<feature type="domain" description="PiggyBac transposable element-derived protein" evidence="2">
    <location>
        <begin position="7"/>
        <end position="146"/>
    </location>
</feature>
<name>A0AAW1K434_POPJA</name>
<evidence type="ECO:0000313" key="4">
    <source>
        <dbReference type="Proteomes" id="UP001458880"/>
    </source>
</evidence>
<evidence type="ECO:0000259" key="2">
    <source>
        <dbReference type="Pfam" id="PF13843"/>
    </source>
</evidence>
<dbReference type="EMBL" id="JASPKY010000263">
    <property type="protein sequence ID" value="KAK9712460.1"/>
    <property type="molecule type" value="Genomic_DNA"/>
</dbReference>
<sequence>MGRNKENLHLNDNANALEPGTPDRDKLHKIRPLIDHLLLQFLDLPQEQMINIDEQLVPFEGRSGIKQYLPNTPYKWGYKIFVACDTKGLVHSFDVFTGKIEKVHNCPDLAASSNIVLKLVQNLDKNANHLLYFDNWFSSEKLLVEL</sequence>
<dbReference type="PANTHER" id="PTHR47272">
    <property type="entry name" value="DDE_TNP_1_7 DOMAIN-CONTAINING PROTEIN"/>
    <property type="match status" value="1"/>
</dbReference>
<dbReference type="PANTHER" id="PTHR47272:SF1">
    <property type="entry name" value="PIGGYBAC TRANSPOSABLE ELEMENT-DERIVED PROTEIN 3-LIKE"/>
    <property type="match status" value="1"/>
</dbReference>
<dbReference type="AlphaFoldDB" id="A0AAW1K434"/>
<keyword evidence="4" id="KW-1185">Reference proteome</keyword>
<organism evidence="3 4">
    <name type="scientific">Popillia japonica</name>
    <name type="common">Japanese beetle</name>
    <dbReference type="NCBI Taxonomy" id="7064"/>
    <lineage>
        <taxon>Eukaryota</taxon>
        <taxon>Metazoa</taxon>
        <taxon>Ecdysozoa</taxon>
        <taxon>Arthropoda</taxon>
        <taxon>Hexapoda</taxon>
        <taxon>Insecta</taxon>
        <taxon>Pterygota</taxon>
        <taxon>Neoptera</taxon>
        <taxon>Endopterygota</taxon>
        <taxon>Coleoptera</taxon>
        <taxon>Polyphaga</taxon>
        <taxon>Scarabaeiformia</taxon>
        <taxon>Scarabaeidae</taxon>
        <taxon>Rutelinae</taxon>
        <taxon>Popillia</taxon>
    </lineage>
</organism>
<feature type="region of interest" description="Disordered" evidence="1">
    <location>
        <begin position="1"/>
        <end position="23"/>
    </location>
</feature>
<dbReference type="InterPro" id="IPR029526">
    <property type="entry name" value="PGBD"/>
</dbReference>
<protein>
    <submittedName>
        <fullName evidence="3">Transposase IS4</fullName>
    </submittedName>
</protein>
<dbReference type="Proteomes" id="UP001458880">
    <property type="component" value="Unassembled WGS sequence"/>
</dbReference>
<evidence type="ECO:0000313" key="3">
    <source>
        <dbReference type="EMBL" id="KAK9712460.1"/>
    </source>
</evidence>
<reference evidence="3 4" key="1">
    <citation type="journal article" date="2024" name="BMC Genomics">
        <title>De novo assembly and annotation of Popillia japonica's genome with initial clues to its potential as an invasive pest.</title>
        <authorList>
            <person name="Cucini C."/>
            <person name="Boschi S."/>
            <person name="Funari R."/>
            <person name="Cardaioli E."/>
            <person name="Iannotti N."/>
            <person name="Marturano G."/>
            <person name="Paoli F."/>
            <person name="Bruttini M."/>
            <person name="Carapelli A."/>
            <person name="Frati F."/>
            <person name="Nardi F."/>
        </authorList>
    </citation>
    <scope>NUCLEOTIDE SEQUENCE [LARGE SCALE GENOMIC DNA]</scope>
    <source>
        <strain evidence="3">DMR45628</strain>
    </source>
</reference>
<accession>A0AAW1K434</accession>
<comment type="caution">
    <text evidence="3">The sequence shown here is derived from an EMBL/GenBank/DDBJ whole genome shotgun (WGS) entry which is preliminary data.</text>
</comment>
<proteinExistence type="predicted"/>
<evidence type="ECO:0000256" key="1">
    <source>
        <dbReference type="SAM" id="MobiDB-lite"/>
    </source>
</evidence>